<sequence>MGSISNPKLRSLKWTKPVLTYQYGRDKKYLQYNEFRYIDSSIFNLYQEIYLINNTVKIISTEEDEIWGLSIKSKSLAKSLRSVFLVLWQTAQPVTAELIKSWGENVFLKEEQKR</sequence>
<dbReference type="EMBL" id="PCTD01000098">
    <property type="protein sequence ID" value="PIP64478.1"/>
    <property type="molecule type" value="Genomic_DNA"/>
</dbReference>
<dbReference type="AlphaFoldDB" id="A0A2H0C579"/>
<dbReference type="Proteomes" id="UP000230802">
    <property type="component" value="Unassembled WGS sequence"/>
</dbReference>
<protein>
    <submittedName>
        <fullName evidence="1">Uncharacterized protein</fullName>
    </submittedName>
</protein>
<reference evidence="1 2" key="1">
    <citation type="submission" date="2017-09" db="EMBL/GenBank/DDBJ databases">
        <title>Depth-based differentiation of microbial function through sediment-hosted aquifers and enrichment of novel symbionts in the deep terrestrial subsurface.</title>
        <authorList>
            <person name="Probst A.J."/>
            <person name="Ladd B."/>
            <person name="Jarett J.K."/>
            <person name="Geller-Mcgrath D.E."/>
            <person name="Sieber C.M."/>
            <person name="Emerson J.B."/>
            <person name="Anantharaman K."/>
            <person name="Thomas B.C."/>
            <person name="Malmstrom R."/>
            <person name="Stieglmeier M."/>
            <person name="Klingl A."/>
            <person name="Woyke T."/>
            <person name="Ryan C.M."/>
            <person name="Banfield J.F."/>
        </authorList>
    </citation>
    <scope>NUCLEOTIDE SEQUENCE [LARGE SCALE GENOMIC DNA]</scope>
    <source>
        <strain evidence="1">CG22_combo_CG10-13_8_21_14_all_33_16</strain>
    </source>
</reference>
<gene>
    <name evidence="1" type="ORF">COW96_02295</name>
</gene>
<accession>A0A2H0C579</accession>
<evidence type="ECO:0000313" key="2">
    <source>
        <dbReference type="Proteomes" id="UP000230802"/>
    </source>
</evidence>
<organism evidence="1 2">
    <name type="scientific">Candidatus Roizmanbacteria bacterium CG22_combo_CG10-13_8_21_14_all_33_16</name>
    <dbReference type="NCBI Taxonomy" id="1974859"/>
    <lineage>
        <taxon>Bacteria</taxon>
        <taxon>Candidatus Roizmaniibacteriota</taxon>
    </lineage>
</organism>
<evidence type="ECO:0000313" key="1">
    <source>
        <dbReference type="EMBL" id="PIP64478.1"/>
    </source>
</evidence>
<name>A0A2H0C579_9BACT</name>
<proteinExistence type="predicted"/>
<comment type="caution">
    <text evidence="1">The sequence shown here is derived from an EMBL/GenBank/DDBJ whole genome shotgun (WGS) entry which is preliminary data.</text>
</comment>